<protein>
    <submittedName>
        <fullName evidence="8">Ring-hydroxylating oxygenase subunit alpha</fullName>
    </submittedName>
</protein>
<evidence type="ECO:0000259" key="7">
    <source>
        <dbReference type="PROSITE" id="PS51296"/>
    </source>
</evidence>
<dbReference type="EMBL" id="LLXZ01000218">
    <property type="protein sequence ID" value="KRQ94319.1"/>
    <property type="molecule type" value="Genomic_DNA"/>
</dbReference>
<keyword evidence="3" id="KW-0560">Oxidoreductase</keyword>
<dbReference type="InterPro" id="IPR036922">
    <property type="entry name" value="Rieske_2Fe-2S_sf"/>
</dbReference>
<dbReference type="SUPFAM" id="SSF55961">
    <property type="entry name" value="Bet v1-like"/>
    <property type="match status" value="1"/>
</dbReference>
<dbReference type="Proteomes" id="UP000050863">
    <property type="component" value="Unassembled WGS sequence"/>
</dbReference>
<evidence type="ECO:0000256" key="5">
    <source>
        <dbReference type="ARBA" id="ARBA00023014"/>
    </source>
</evidence>
<evidence type="ECO:0000313" key="8">
    <source>
        <dbReference type="EMBL" id="KRQ94319.1"/>
    </source>
</evidence>
<dbReference type="InterPro" id="IPR045623">
    <property type="entry name" value="LigXa_C"/>
</dbReference>
<feature type="domain" description="Rieske" evidence="7">
    <location>
        <begin position="27"/>
        <end position="134"/>
    </location>
</feature>
<dbReference type="Gene3D" id="2.102.10.10">
    <property type="entry name" value="Rieske [2Fe-2S] iron-sulphur domain"/>
    <property type="match status" value="1"/>
</dbReference>
<proteinExistence type="predicted"/>
<dbReference type="SUPFAM" id="SSF50022">
    <property type="entry name" value="ISP domain"/>
    <property type="match status" value="1"/>
</dbReference>
<dbReference type="GO" id="GO:0016491">
    <property type="term" value="F:oxidoreductase activity"/>
    <property type="evidence" value="ECO:0007669"/>
    <property type="project" value="UniProtKB-KW"/>
</dbReference>
<dbReference type="InterPro" id="IPR017941">
    <property type="entry name" value="Rieske_2Fe-2S"/>
</dbReference>
<dbReference type="OrthoDB" id="9800776at2"/>
<evidence type="ECO:0000313" key="9">
    <source>
        <dbReference type="Proteomes" id="UP000050863"/>
    </source>
</evidence>
<gene>
    <name evidence="8" type="ORF">CQ12_18280</name>
</gene>
<evidence type="ECO:0000256" key="2">
    <source>
        <dbReference type="ARBA" id="ARBA00022723"/>
    </source>
</evidence>
<dbReference type="AlphaFoldDB" id="A0A0R3KPI2"/>
<evidence type="ECO:0000256" key="6">
    <source>
        <dbReference type="SAM" id="MobiDB-lite"/>
    </source>
</evidence>
<dbReference type="Pfam" id="PF19301">
    <property type="entry name" value="LigXa_C"/>
    <property type="match status" value="1"/>
</dbReference>
<dbReference type="PANTHER" id="PTHR21266">
    <property type="entry name" value="IRON-SULFUR DOMAIN CONTAINING PROTEIN"/>
    <property type="match status" value="1"/>
</dbReference>
<dbReference type="InterPro" id="IPR015881">
    <property type="entry name" value="ARHD_Rieske_2Fe_2S"/>
</dbReference>
<name>A0A0R3KPI2_9BRAD</name>
<keyword evidence="4" id="KW-0408">Iron</keyword>
<dbReference type="PANTHER" id="PTHR21266:SF59">
    <property type="entry name" value="BLR4922 PROTEIN"/>
    <property type="match status" value="1"/>
</dbReference>
<dbReference type="RefSeq" id="WP_057840453.1">
    <property type="nucleotide sequence ID" value="NZ_LLXZ01000218.1"/>
</dbReference>
<dbReference type="PROSITE" id="PS51296">
    <property type="entry name" value="RIESKE"/>
    <property type="match status" value="1"/>
</dbReference>
<dbReference type="STRING" id="280332.CQ12_18280"/>
<dbReference type="CDD" id="cd03479">
    <property type="entry name" value="Rieske_RO_Alpha_PhDO_like"/>
    <property type="match status" value="1"/>
</dbReference>
<dbReference type="GO" id="GO:0005506">
    <property type="term" value="F:iron ion binding"/>
    <property type="evidence" value="ECO:0007669"/>
    <property type="project" value="InterPro"/>
</dbReference>
<evidence type="ECO:0000256" key="4">
    <source>
        <dbReference type="ARBA" id="ARBA00023004"/>
    </source>
</evidence>
<dbReference type="PROSITE" id="PS00570">
    <property type="entry name" value="RING_HYDROXYL_ALPHA"/>
    <property type="match status" value="1"/>
</dbReference>
<dbReference type="GO" id="GO:0051537">
    <property type="term" value="F:2 iron, 2 sulfur cluster binding"/>
    <property type="evidence" value="ECO:0007669"/>
    <property type="project" value="UniProtKB-KW"/>
</dbReference>
<keyword evidence="1" id="KW-0001">2Fe-2S</keyword>
<dbReference type="Pfam" id="PF00355">
    <property type="entry name" value="Rieske"/>
    <property type="match status" value="1"/>
</dbReference>
<keyword evidence="2" id="KW-0479">Metal-binding</keyword>
<keyword evidence="5" id="KW-0411">Iron-sulfur</keyword>
<evidence type="ECO:0000256" key="3">
    <source>
        <dbReference type="ARBA" id="ARBA00023002"/>
    </source>
</evidence>
<comment type="caution">
    <text evidence="8">The sequence shown here is derived from an EMBL/GenBank/DDBJ whole genome shotgun (WGS) entry which is preliminary data.</text>
</comment>
<evidence type="ECO:0000256" key="1">
    <source>
        <dbReference type="ARBA" id="ARBA00022714"/>
    </source>
</evidence>
<feature type="region of interest" description="Disordered" evidence="6">
    <location>
        <begin position="350"/>
        <end position="369"/>
    </location>
</feature>
<organism evidence="8 9">
    <name type="scientific">Bradyrhizobium jicamae</name>
    <dbReference type="NCBI Taxonomy" id="280332"/>
    <lineage>
        <taxon>Bacteria</taxon>
        <taxon>Pseudomonadati</taxon>
        <taxon>Pseudomonadota</taxon>
        <taxon>Alphaproteobacteria</taxon>
        <taxon>Hyphomicrobiales</taxon>
        <taxon>Nitrobacteraceae</taxon>
        <taxon>Bradyrhizobium</taxon>
    </lineage>
</organism>
<dbReference type="InterPro" id="IPR050584">
    <property type="entry name" value="Cholesterol_7-desaturase"/>
</dbReference>
<sequence length="446" mass="50009">MLRAEDNKFLTESGSGTGMGELLRRFWLPVLLSAELPEADGTPKKIVVMGEELLAFRDTRGVVGVIDQYCPHRGANLWLGRNEECGIRCVYHGWKFDTDGRCVDMPTSYPDLNAKDLIRIKSYPVREWGDMIWAYMGPADQVPELPDLEMALVPPSHRYVTKKWQDCNWVQALEGSIDTAHFTFAHLSFEKEENEILDIKKHFVNPLTRVATDHMRWIAEDPRPVIKINPHEAGLTVAGGRMTGSDNIYWRIAQFLMPVHAYAPSSMPGENIFGQSFVPVTDTNCWIYTYAWNPERPLTQAERDGYDRGNGVMAVVDENYVPLRNKSNDYLIDRKLQKTSSYTGIKGVSEQDAAVQDSQGPIADRTREHLGPTDLGIMHFRKLVMDAARAVQKGEAPPHLKHQDRYAVRSGACVTSKAKDLTAVMIERFGDAAGFVGGPGRNAAAE</sequence>
<keyword evidence="9" id="KW-1185">Reference proteome</keyword>
<reference evidence="8 9" key="1">
    <citation type="submission" date="2014-03" db="EMBL/GenBank/DDBJ databases">
        <title>Bradyrhizobium valentinum sp. nov., isolated from effective nodules of Lupinus mariae-josephae, a lupine endemic of basic-lime soils in Eastern Spain.</title>
        <authorList>
            <person name="Duran D."/>
            <person name="Rey L."/>
            <person name="Navarro A."/>
            <person name="Busquets A."/>
            <person name="Imperial J."/>
            <person name="Ruiz-Argueso T."/>
        </authorList>
    </citation>
    <scope>NUCLEOTIDE SEQUENCE [LARGE SCALE GENOMIC DNA]</scope>
    <source>
        <strain evidence="8 9">PAC68</strain>
    </source>
</reference>
<accession>A0A0R3KPI2</accession>